<evidence type="ECO:0000256" key="3">
    <source>
        <dbReference type="PROSITE-ProRule" id="PRU00708"/>
    </source>
</evidence>
<reference evidence="4" key="1">
    <citation type="submission" date="2020-09" db="EMBL/GenBank/DDBJ databases">
        <title>Genome-Enabled Discovery of Anthraquinone Biosynthesis in Senna tora.</title>
        <authorList>
            <person name="Kang S.-H."/>
            <person name="Pandey R.P."/>
            <person name="Lee C.-M."/>
            <person name="Sim J.-S."/>
            <person name="Jeong J.-T."/>
            <person name="Choi B.-S."/>
            <person name="Jung M."/>
            <person name="Ginzburg D."/>
            <person name="Zhao K."/>
            <person name="Won S.Y."/>
            <person name="Oh T.-J."/>
            <person name="Yu Y."/>
            <person name="Kim N.-H."/>
            <person name="Lee O.R."/>
            <person name="Lee T.-H."/>
            <person name="Bashyal P."/>
            <person name="Kim T.-S."/>
            <person name="Lee W.-H."/>
            <person name="Kawkins C."/>
            <person name="Kim C.-K."/>
            <person name="Kim J.S."/>
            <person name="Ahn B.O."/>
            <person name="Rhee S.Y."/>
            <person name="Sohng J.K."/>
        </authorList>
    </citation>
    <scope>NUCLEOTIDE SEQUENCE</scope>
    <source>
        <tissue evidence="4">Leaf</tissue>
    </source>
</reference>
<dbReference type="Gene3D" id="1.25.40.10">
    <property type="entry name" value="Tetratricopeptide repeat domain"/>
    <property type="match status" value="2"/>
</dbReference>
<organism evidence="4 5">
    <name type="scientific">Senna tora</name>
    <dbReference type="NCBI Taxonomy" id="362788"/>
    <lineage>
        <taxon>Eukaryota</taxon>
        <taxon>Viridiplantae</taxon>
        <taxon>Streptophyta</taxon>
        <taxon>Embryophyta</taxon>
        <taxon>Tracheophyta</taxon>
        <taxon>Spermatophyta</taxon>
        <taxon>Magnoliopsida</taxon>
        <taxon>eudicotyledons</taxon>
        <taxon>Gunneridae</taxon>
        <taxon>Pentapetalae</taxon>
        <taxon>rosids</taxon>
        <taxon>fabids</taxon>
        <taxon>Fabales</taxon>
        <taxon>Fabaceae</taxon>
        <taxon>Caesalpinioideae</taxon>
        <taxon>Cassia clade</taxon>
        <taxon>Senna</taxon>
    </lineage>
</organism>
<keyword evidence="2" id="KW-0677">Repeat</keyword>
<comment type="similarity">
    <text evidence="1">Belongs to the PPR family. P subfamily.</text>
</comment>
<accession>A0A834WKQ1</accession>
<dbReference type="NCBIfam" id="TIGR00756">
    <property type="entry name" value="PPR"/>
    <property type="match status" value="3"/>
</dbReference>
<dbReference type="GO" id="GO:0003729">
    <property type="term" value="F:mRNA binding"/>
    <property type="evidence" value="ECO:0007669"/>
    <property type="project" value="UniProtKB-ARBA"/>
</dbReference>
<dbReference type="InterPro" id="IPR011990">
    <property type="entry name" value="TPR-like_helical_dom_sf"/>
</dbReference>
<dbReference type="Pfam" id="PF13041">
    <property type="entry name" value="PPR_2"/>
    <property type="match status" value="1"/>
</dbReference>
<evidence type="ECO:0000256" key="1">
    <source>
        <dbReference type="ARBA" id="ARBA00007626"/>
    </source>
</evidence>
<keyword evidence="5" id="KW-1185">Reference proteome</keyword>
<dbReference type="PANTHER" id="PTHR45717">
    <property type="entry name" value="OS12G0527900 PROTEIN"/>
    <property type="match status" value="1"/>
</dbReference>
<evidence type="ECO:0000313" key="4">
    <source>
        <dbReference type="EMBL" id="KAF7822891.1"/>
    </source>
</evidence>
<evidence type="ECO:0000256" key="2">
    <source>
        <dbReference type="ARBA" id="ARBA00022737"/>
    </source>
</evidence>
<dbReference type="Proteomes" id="UP000634136">
    <property type="component" value="Unassembled WGS sequence"/>
</dbReference>
<sequence>MNRSVRLTTQLLLSRSFCSAKRVSHRRNLASRIIPLGNPSISLLPVLDHWVQEGNDVNYNELRSIVKGLRGRFRYNQALEVSEWMRNKGLCPFSPGDQAVQLDLIGRVRGLNFAESYFQDLGDKDQTEKHYGALLKCYVREGLLDESLSLMHKMKEMGYASALNYNNIMSLYMHTDQPEKVPDVFAQMKVDGVVPDKFSYRICLSSYGTRSDIANMEKLLEEMERQSHIYKEWNTYAMVAAFYIKAGEKEKALINLKNCEGKAGSDAVAYNHLISHYSSLGNKNAMMRVWKLQKDKCKKQINRDYINMMGSLLKLGDHEEMERLVEEWESSRNIYDFRVPNILLIGYSRKGMIEKAETMLRSMVDKGKTPTPNSWNIIASGYVAKQEMEKAFQCMKEAVAVRAQNEGWRPKPDIISSVLSWITDNKDMDEVEEFVNSLKTVTSMNRDMYLSLIKVYVRCGKEVDGILESMKAGDIVLDEEVKNILGSKEQ</sequence>
<evidence type="ECO:0000313" key="5">
    <source>
        <dbReference type="Proteomes" id="UP000634136"/>
    </source>
</evidence>
<dbReference type="InterPro" id="IPR002885">
    <property type="entry name" value="PPR_rpt"/>
</dbReference>
<dbReference type="EMBL" id="JAAIUW010000007">
    <property type="protein sequence ID" value="KAF7822891.1"/>
    <property type="molecule type" value="Genomic_DNA"/>
</dbReference>
<comment type="caution">
    <text evidence="4">The sequence shown here is derived from an EMBL/GenBank/DDBJ whole genome shotgun (WGS) entry which is preliminary data.</text>
</comment>
<proteinExistence type="inferred from homology"/>
<name>A0A834WKQ1_9FABA</name>
<protein>
    <submittedName>
        <fullName evidence="4">Pentatricopeptide repeat-containing protein</fullName>
    </submittedName>
</protein>
<feature type="repeat" description="PPR" evidence="3">
    <location>
        <begin position="127"/>
        <end position="161"/>
    </location>
</feature>
<dbReference type="Pfam" id="PF01535">
    <property type="entry name" value="PPR"/>
    <property type="match status" value="4"/>
</dbReference>
<feature type="repeat" description="PPR" evidence="3">
    <location>
        <begin position="336"/>
        <end position="370"/>
    </location>
</feature>
<dbReference type="GO" id="GO:0005739">
    <property type="term" value="C:mitochondrion"/>
    <property type="evidence" value="ECO:0007669"/>
    <property type="project" value="TreeGrafter"/>
</dbReference>
<dbReference type="OrthoDB" id="429961at2759"/>
<dbReference type="PANTHER" id="PTHR45717:SF7">
    <property type="entry name" value="PENTACOTRIPEPTIDE-REPEAT REGION OF PRORP DOMAIN-CONTAINING PROTEIN"/>
    <property type="match status" value="1"/>
</dbReference>
<gene>
    <name evidence="4" type="ORF">G2W53_021035</name>
</gene>
<dbReference type="PROSITE" id="PS51375">
    <property type="entry name" value="PPR"/>
    <property type="match status" value="2"/>
</dbReference>
<dbReference type="SUPFAM" id="SSF48452">
    <property type="entry name" value="TPR-like"/>
    <property type="match status" value="1"/>
</dbReference>
<dbReference type="AlphaFoldDB" id="A0A834WKQ1"/>